<dbReference type="InterPro" id="IPR013751">
    <property type="entry name" value="ACP_syn_III_N"/>
</dbReference>
<organism evidence="5 6">
    <name type="scientific">Lentzea rhizosphaerae</name>
    <dbReference type="NCBI Taxonomy" id="2041025"/>
    <lineage>
        <taxon>Bacteria</taxon>
        <taxon>Bacillati</taxon>
        <taxon>Actinomycetota</taxon>
        <taxon>Actinomycetes</taxon>
        <taxon>Pseudonocardiales</taxon>
        <taxon>Pseudonocardiaceae</taxon>
        <taxon>Lentzea</taxon>
    </lineage>
</organism>
<keyword evidence="2" id="KW-0012">Acyltransferase</keyword>
<evidence type="ECO:0000259" key="4">
    <source>
        <dbReference type="Pfam" id="PF08545"/>
    </source>
</evidence>
<comment type="caution">
    <text evidence="5">The sequence shown here is derived from an EMBL/GenBank/DDBJ whole genome shotgun (WGS) entry which is preliminary data.</text>
</comment>
<reference evidence="6" key="1">
    <citation type="journal article" date="2019" name="Int. J. Syst. Evol. Microbiol.">
        <title>The Global Catalogue of Microorganisms (GCM) 10K type strain sequencing project: providing services to taxonomists for standard genome sequencing and annotation.</title>
        <authorList>
            <consortium name="The Broad Institute Genomics Platform"/>
            <consortium name="The Broad Institute Genome Sequencing Center for Infectious Disease"/>
            <person name="Wu L."/>
            <person name="Ma J."/>
        </authorList>
    </citation>
    <scope>NUCLEOTIDE SEQUENCE [LARGE SCALE GENOMIC DNA]</scope>
    <source>
        <strain evidence="6">CGMCC 4.7405</strain>
    </source>
</reference>
<sequence length="334" mass="34381">MRFDDVWVTGTGGVLGELLPVRQAVADGRYAAADAAEAGMTSVSVSAVSPPEMAVRAGRLALGTATPGLHLHGAAGFQGIDLWSASCWIAHQLLHGPLPGLSMQVNALCNSGLAALEVAATVLTARQDLHEALVTVADWFPESAVDRWNLDSGVLLGDGGAAAVLGRGGGALKLLSCVSWADPSLEGLQRGEEPFHAASPAALKPLVLRRSAREFYAVSGRSPASVVAAHVTGVRTVVAQALAEADTTIAEARWAVPPFVGRTSFRFGYADPLGLDPACTLLDLGLSTGHMGGADHLYALDHLRRADLLAPGDKVVLIGVGGGFTFSCAVLQAT</sequence>
<accession>A0ABV8BP42</accession>
<name>A0ABV8BP42_9PSEU</name>
<dbReference type="PANTHER" id="PTHR34069">
    <property type="entry name" value="3-OXOACYL-[ACYL-CARRIER-PROTEIN] SYNTHASE 3"/>
    <property type="match status" value="1"/>
</dbReference>
<dbReference type="Pfam" id="PF08545">
    <property type="entry name" value="ACP_syn_III"/>
    <property type="match status" value="1"/>
</dbReference>
<dbReference type="Gene3D" id="3.40.47.10">
    <property type="match status" value="2"/>
</dbReference>
<feature type="domain" description="Beta-ketoacyl-[acyl-carrier-protein] synthase III C-terminal" evidence="3">
    <location>
        <begin position="242"/>
        <end position="332"/>
    </location>
</feature>
<dbReference type="CDD" id="cd00827">
    <property type="entry name" value="init_cond_enzymes"/>
    <property type="match status" value="1"/>
</dbReference>
<proteinExistence type="predicted"/>
<evidence type="ECO:0000313" key="5">
    <source>
        <dbReference type="EMBL" id="MFC3891229.1"/>
    </source>
</evidence>
<evidence type="ECO:0000259" key="3">
    <source>
        <dbReference type="Pfam" id="PF08541"/>
    </source>
</evidence>
<keyword evidence="1" id="KW-0808">Transferase</keyword>
<evidence type="ECO:0000313" key="6">
    <source>
        <dbReference type="Proteomes" id="UP001595690"/>
    </source>
</evidence>
<gene>
    <name evidence="5" type="ORF">ACFOWZ_07050</name>
</gene>
<dbReference type="RefSeq" id="WP_382370357.1">
    <property type="nucleotide sequence ID" value="NZ_JBHRZI010000010.1"/>
</dbReference>
<dbReference type="PANTHER" id="PTHR34069:SF2">
    <property type="entry name" value="BETA-KETOACYL-[ACYL-CARRIER-PROTEIN] SYNTHASE III"/>
    <property type="match status" value="1"/>
</dbReference>
<protein>
    <submittedName>
        <fullName evidence="5">Ketoacyl-ACP synthase III family protein</fullName>
    </submittedName>
</protein>
<dbReference type="InterPro" id="IPR016039">
    <property type="entry name" value="Thiolase-like"/>
</dbReference>
<keyword evidence="6" id="KW-1185">Reference proteome</keyword>
<dbReference type="InterPro" id="IPR013747">
    <property type="entry name" value="ACP_syn_III_C"/>
</dbReference>
<dbReference type="Pfam" id="PF08541">
    <property type="entry name" value="ACP_syn_III_C"/>
    <property type="match status" value="1"/>
</dbReference>
<evidence type="ECO:0000256" key="2">
    <source>
        <dbReference type="ARBA" id="ARBA00023315"/>
    </source>
</evidence>
<dbReference type="SUPFAM" id="SSF53901">
    <property type="entry name" value="Thiolase-like"/>
    <property type="match status" value="2"/>
</dbReference>
<feature type="domain" description="Beta-ketoacyl-[acyl-carrier-protein] synthase III N-terminal" evidence="4">
    <location>
        <begin position="104"/>
        <end position="170"/>
    </location>
</feature>
<evidence type="ECO:0000256" key="1">
    <source>
        <dbReference type="ARBA" id="ARBA00022679"/>
    </source>
</evidence>
<dbReference type="EMBL" id="JBHRZI010000010">
    <property type="protein sequence ID" value="MFC3891229.1"/>
    <property type="molecule type" value="Genomic_DNA"/>
</dbReference>
<dbReference type="Proteomes" id="UP001595690">
    <property type="component" value="Unassembled WGS sequence"/>
</dbReference>